<dbReference type="InterPro" id="IPR047122">
    <property type="entry name" value="Trans-enoyl_RdTase-like"/>
</dbReference>
<dbReference type="PANTHER" id="PTHR45348">
    <property type="entry name" value="HYPOTHETICAL OXIDOREDUCTASE (EUROFUNG)"/>
    <property type="match status" value="1"/>
</dbReference>
<dbReference type="SUPFAM" id="SSF51735">
    <property type="entry name" value="NAD(P)-binding Rossmann-fold domains"/>
    <property type="match status" value="1"/>
</dbReference>
<dbReference type="PANTHER" id="PTHR45348:SF2">
    <property type="entry name" value="ZINC-TYPE ALCOHOL DEHYDROGENASE-LIKE PROTEIN C2E1P3.01"/>
    <property type="match status" value="1"/>
</dbReference>
<dbReference type="SMART" id="SM00829">
    <property type="entry name" value="PKS_ER"/>
    <property type="match status" value="1"/>
</dbReference>
<dbReference type="EMBL" id="BAABAU010000004">
    <property type="protein sequence ID" value="GAA4267587.1"/>
    <property type="molecule type" value="Genomic_DNA"/>
</dbReference>
<dbReference type="InterPro" id="IPR013154">
    <property type="entry name" value="ADH-like_N"/>
</dbReference>
<comment type="caution">
    <text evidence="2">The sequence shown here is derived from an EMBL/GenBank/DDBJ whole genome shotgun (WGS) entry which is preliminary data.</text>
</comment>
<dbReference type="InterPro" id="IPR013149">
    <property type="entry name" value="ADH-like_C"/>
</dbReference>
<dbReference type="Pfam" id="PF00107">
    <property type="entry name" value="ADH_zinc_N"/>
    <property type="match status" value="1"/>
</dbReference>
<dbReference type="CDD" id="cd08249">
    <property type="entry name" value="enoyl_reductase_like"/>
    <property type="match status" value="1"/>
</dbReference>
<sequence>MPESTNQALWLRAPNGPLEVGPAPRPVPKPDEVVVRVEALAVNPADAITGILRRVATPRLRYPAVIGSDLAGVVTEIGRDVTTLHPGDRVLGFANGFDQTDSSSEGAFQAYVAVAEQVCSVLPASVSAEEAAVLPLGLATAAAGLYEVDQLALSLPSLLPSPLPTGVSAAQQAGPDDQQDVVLIWGASSSVGCNAVQLARASGFAVIATASPRNHDLVRSLGAEEVVDYRGADVDREIARLIGTRRLAGTIAIGAGSLTHCLRIARHTRGSRRIASVYPDPLTKARAVLARIRGLHVTTIWGSSVMTSPVGPAVFQRYLPAALADRTFVPAPSPEVVGTGLGALPSAIERLRGGVSGAKLVVRLEAEDAS</sequence>
<dbReference type="Gene3D" id="3.90.180.10">
    <property type="entry name" value="Medium-chain alcohol dehydrogenases, catalytic domain"/>
    <property type="match status" value="1"/>
</dbReference>
<organism evidence="2 3">
    <name type="scientific">Frondihabitans peucedani</name>
    <dbReference type="NCBI Taxonomy" id="598626"/>
    <lineage>
        <taxon>Bacteria</taxon>
        <taxon>Bacillati</taxon>
        <taxon>Actinomycetota</taxon>
        <taxon>Actinomycetes</taxon>
        <taxon>Micrococcales</taxon>
        <taxon>Microbacteriaceae</taxon>
        <taxon>Frondihabitans</taxon>
    </lineage>
</organism>
<dbReference type="Proteomes" id="UP001501594">
    <property type="component" value="Unassembled WGS sequence"/>
</dbReference>
<feature type="domain" description="Enoyl reductase (ER)" evidence="1">
    <location>
        <begin position="16"/>
        <end position="362"/>
    </location>
</feature>
<dbReference type="RefSeq" id="WP_344797988.1">
    <property type="nucleotide sequence ID" value="NZ_BAABAU010000004.1"/>
</dbReference>
<dbReference type="Pfam" id="PF08240">
    <property type="entry name" value="ADH_N"/>
    <property type="match status" value="1"/>
</dbReference>
<dbReference type="InterPro" id="IPR011032">
    <property type="entry name" value="GroES-like_sf"/>
</dbReference>
<proteinExistence type="predicted"/>
<evidence type="ECO:0000313" key="2">
    <source>
        <dbReference type="EMBL" id="GAA4267587.1"/>
    </source>
</evidence>
<reference evidence="3" key="1">
    <citation type="journal article" date="2019" name="Int. J. Syst. Evol. Microbiol.">
        <title>The Global Catalogue of Microorganisms (GCM) 10K type strain sequencing project: providing services to taxonomists for standard genome sequencing and annotation.</title>
        <authorList>
            <consortium name="The Broad Institute Genomics Platform"/>
            <consortium name="The Broad Institute Genome Sequencing Center for Infectious Disease"/>
            <person name="Wu L."/>
            <person name="Ma J."/>
        </authorList>
    </citation>
    <scope>NUCLEOTIDE SEQUENCE [LARGE SCALE GENOMIC DNA]</scope>
    <source>
        <strain evidence="3">JCM 17442</strain>
    </source>
</reference>
<dbReference type="InterPro" id="IPR020843">
    <property type="entry name" value="ER"/>
</dbReference>
<dbReference type="Gene3D" id="3.40.50.720">
    <property type="entry name" value="NAD(P)-binding Rossmann-like Domain"/>
    <property type="match status" value="1"/>
</dbReference>
<dbReference type="InterPro" id="IPR036291">
    <property type="entry name" value="NAD(P)-bd_dom_sf"/>
</dbReference>
<gene>
    <name evidence="2" type="ORF">GCM10022256_31990</name>
</gene>
<dbReference type="SUPFAM" id="SSF50129">
    <property type="entry name" value="GroES-like"/>
    <property type="match status" value="1"/>
</dbReference>
<name>A0ABP8E604_9MICO</name>
<protein>
    <recommendedName>
        <fullName evidence="1">Enoyl reductase (ER) domain-containing protein</fullName>
    </recommendedName>
</protein>
<keyword evidence="3" id="KW-1185">Reference proteome</keyword>
<evidence type="ECO:0000313" key="3">
    <source>
        <dbReference type="Proteomes" id="UP001501594"/>
    </source>
</evidence>
<evidence type="ECO:0000259" key="1">
    <source>
        <dbReference type="SMART" id="SM00829"/>
    </source>
</evidence>
<accession>A0ABP8E604</accession>